<keyword evidence="2" id="KW-1185">Reference proteome</keyword>
<proteinExistence type="predicted"/>
<gene>
    <name evidence="1" type="ORF">CSKR_102353</name>
</gene>
<evidence type="ECO:0000313" key="2">
    <source>
        <dbReference type="Proteomes" id="UP000286415"/>
    </source>
</evidence>
<comment type="caution">
    <text evidence="1">The sequence shown here is derived from an EMBL/GenBank/DDBJ whole genome shotgun (WGS) entry which is preliminary data.</text>
</comment>
<reference evidence="1 2" key="2">
    <citation type="journal article" date="2021" name="Genomics">
        <title>High-quality reference genome for Clonorchis sinensis.</title>
        <authorList>
            <person name="Young N.D."/>
            <person name="Stroehlein A.J."/>
            <person name="Kinkar L."/>
            <person name="Wang T."/>
            <person name="Sohn W.M."/>
            <person name="Chang B.C.H."/>
            <person name="Kaur P."/>
            <person name="Weisz D."/>
            <person name="Dudchenko O."/>
            <person name="Aiden E.L."/>
            <person name="Korhonen P.K."/>
            <person name="Gasser R.B."/>
        </authorList>
    </citation>
    <scope>NUCLEOTIDE SEQUENCE [LARGE SCALE GENOMIC DNA]</scope>
    <source>
        <strain evidence="1">Cs-k2</strain>
    </source>
</reference>
<dbReference type="Proteomes" id="UP000286415">
    <property type="component" value="Unassembled WGS sequence"/>
</dbReference>
<protein>
    <submittedName>
        <fullName evidence="1">Uncharacterized protein</fullName>
    </submittedName>
</protein>
<reference evidence="1 2" key="1">
    <citation type="journal article" date="2018" name="Biotechnol. Adv.">
        <title>Improved genomic resources and new bioinformatic workflow for the carcinogenic parasite Clonorchis sinensis: Biotechnological implications.</title>
        <authorList>
            <person name="Wang D."/>
            <person name="Korhonen P.K."/>
            <person name="Gasser R.B."/>
            <person name="Young N.D."/>
        </authorList>
    </citation>
    <scope>NUCLEOTIDE SEQUENCE [LARGE SCALE GENOMIC DNA]</scope>
    <source>
        <strain evidence="1">Cs-k2</strain>
    </source>
</reference>
<name>A0A8T1MXI8_CLOSI</name>
<sequence length="106" mass="12315">MEIYSVLIVTNLVGSVLTRSIPPYDLCMENCGEDPFEEDVIETTMVEMCRDMCNEDEKDRCIGANLHNEVEKRNCWRRAFNRCIVRCGDQLECLLFCYQNYSQGAN</sequence>
<evidence type="ECO:0000313" key="1">
    <source>
        <dbReference type="EMBL" id="KAG5453729.1"/>
    </source>
</evidence>
<accession>A0A8T1MXI8</accession>
<dbReference type="EMBL" id="NIRI02000010">
    <property type="protein sequence ID" value="KAG5453729.1"/>
    <property type="molecule type" value="Genomic_DNA"/>
</dbReference>
<dbReference type="AlphaFoldDB" id="A0A8T1MXI8"/>
<organism evidence="1 2">
    <name type="scientific">Clonorchis sinensis</name>
    <name type="common">Chinese liver fluke</name>
    <dbReference type="NCBI Taxonomy" id="79923"/>
    <lineage>
        <taxon>Eukaryota</taxon>
        <taxon>Metazoa</taxon>
        <taxon>Spiralia</taxon>
        <taxon>Lophotrochozoa</taxon>
        <taxon>Platyhelminthes</taxon>
        <taxon>Trematoda</taxon>
        <taxon>Digenea</taxon>
        <taxon>Opisthorchiida</taxon>
        <taxon>Opisthorchiata</taxon>
        <taxon>Opisthorchiidae</taxon>
        <taxon>Clonorchis</taxon>
    </lineage>
</organism>